<comment type="caution">
    <text evidence="1">The sequence shown here is derived from an EMBL/GenBank/DDBJ whole genome shotgun (WGS) entry which is preliminary data.</text>
</comment>
<evidence type="ECO:0000313" key="2">
    <source>
        <dbReference type="Proteomes" id="UP001595792"/>
    </source>
</evidence>
<dbReference type="EMBL" id="JBHSBY010000146">
    <property type="protein sequence ID" value="MFC4199182.1"/>
    <property type="molecule type" value="Genomic_DNA"/>
</dbReference>
<accession>A0ABV8NUK5</accession>
<proteinExistence type="predicted"/>
<dbReference type="PROSITE" id="PS51257">
    <property type="entry name" value="PROKAR_LIPOPROTEIN"/>
    <property type="match status" value="1"/>
</dbReference>
<keyword evidence="2" id="KW-1185">Reference proteome</keyword>
<reference evidence="2" key="1">
    <citation type="journal article" date="2019" name="Int. J. Syst. Evol. Microbiol.">
        <title>The Global Catalogue of Microorganisms (GCM) 10K type strain sequencing project: providing services to taxonomists for standard genome sequencing and annotation.</title>
        <authorList>
            <consortium name="The Broad Institute Genomics Platform"/>
            <consortium name="The Broad Institute Genome Sequencing Center for Infectious Disease"/>
            <person name="Wu L."/>
            <person name="Ma J."/>
        </authorList>
    </citation>
    <scope>NUCLEOTIDE SEQUENCE [LARGE SCALE GENOMIC DNA]</scope>
    <source>
        <strain evidence="2">CCM 8689</strain>
    </source>
</reference>
<dbReference type="RefSeq" id="WP_378963239.1">
    <property type="nucleotide sequence ID" value="NZ_JBHRXC010000016.1"/>
</dbReference>
<protein>
    <recommendedName>
        <fullName evidence="3">Lipocalin-like domain-containing protein</fullName>
    </recommendedName>
</protein>
<dbReference type="Proteomes" id="UP001595792">
    <property type="component" value="Unassembled WGS sequence"/>
</dbReference>
<organism evidence="1 2">
    <name type="scientific">Pedobacter jamesrossensis</name>
    <dbReference type="NCBI Taxonomy" id="1908238"/>
    <lineage>
        <taxon>Bacteria</taxon>
        <taxon>Pseudomonadati</taxon>
        <taxon>Bacteroidota</taxon>
        <taxon>Sphingobacteriia</taxon>
        <taxon>Sphingobacteriales</taxon>
        <taxon>Sphingobacteriaceae</taxon>
        <taxon>Pedobacter</taxon>
    </lineage>
</organism>
<name>A0ABV8NUK5_9SPHI</name>
<gene>
    <name evidence="1" type="ORF">ACFOUY_20915</name>
</gene>
<evidence type="ECO:0000313" key="1">
    <source>
        <dbReference type="EMBL" id="MFC4199182.1"/>
    </source>
</evidence>
<sequence>MKKLILLAITIILFGCKKKDKEADQITKQKWVLETATVTPGFNINGKLITDYKSIEGVNGCLSNNYTLTFLANGTYQISSTGLLCDMLPNSPEQRWKRSGSQIILTRKSAPEIFCNLNGNTLNYTIVNTPGVAYYSVLYSFKAQ</sequence>
<evidence type="ECO:0008006" key="3">
    <source>
        <dbReference type="Google" id="ProtNLM"/>
    </source>
</evidence>